<keyword evidence="2" id="KW-1185">Reference proteome</keyword>
<reference evidence="1 2" key="1">
    <citation type="journal article" date="2014" name="Genome Announc.">
        <title>Draft genome sequences of eight enterohepatic helicobacter species isolated from both laboratory and wild rodents.</title>
        <authorList>
            <person name="Sheh A."/>
            <person name="Shen Z."/>
            <person name="Fox J.G."/>
        </authorList>
    </citation>
    <scope>NUCLEOTIDE SEQUENCE [LARGE SCALE GENOMIC DNA]</scope>
    <source>
        <strain evidence="1 2">MIT 09-6949</strain>
    </source>
</reference>
<dbReference type="AlphaFoldDB" id="A0A4U8TBR7"/>
<dbReference type="Proteomes" id="UP000029733">
    <property type="component" value="Unassembled WGS sequence"/>
</dbReference>
<comment type="caution">
    <text evidence="1">The sequence shown here is derived from an EMBL/GenBank/DDBJ whole genome shotgun (WGS) entry which is preliminary data.</text>
</comment>
<dbReference type="OrthoDB" id="5327027at2"/>
<gene>
    <name evidence="1" type="ORF">LS71_007430</name>
</gene>
<accession>A0A4U8TBR7</accession>
<name>A0A4U8TBR7_9HELI</name>
<organism evidence="1 2">
    <name type="scientific">Helicobacter jaachi</name>
    <dbReference type="NCBI Taxonomy" id="1677920"/>
    <lineage>
        <taxon>Bacteria</taxon>
        <taxon>Pseudomonadati</taxon>
        <taxon>Campylobacterota</taxon>
        <taxon>Epsilonproteobacteria</taxon>
        <taxon>Campylobacterales</taxon>
        <taxon>Helicobacteraceae</taxon>
        <taxon>Helicobacter</taxon>
    </lineage>
</organism>
<dbReference type="EMBL" id="JRPR02000006">
    <property type="protein sequence ID" value="TLD96067.1"/>
    <property type="molecule type" value="Genomic_DNA"/>
</dbReference>
<dbReference type="RefSeq" id="WP_034355167.1">
    <property type="nucleotide sequence ID" value="NZ_JRPR02000006.1"/>
</dbReference>
<protein>
    <submittedName>
        <fullName evidence="1">Uncharacterized protein</fullName>
    </submittedName>
</protein>
<proteinExistence type="predicted"/>
<evidence type="ECO:0000313" key="1">
    <source>
        <dbReference type="EMBL" id="TLD96067.1"/>
    </source>
</evidence>
<evidence type="ECO:0000313" key="2">
    <source>
        <dbReference type="Proteomes" id="UP000029733"/>
    </source>
</evidence>
<sequence length="78" mass="8778">MHTPYTTKNGEITTKEDLIQEIEALLNQLPAKSPTTLSISVMSVMSCRDLENVRDGLLSKQKDIIARNQQWLIGLAHE</sequence>
<dbReference type="STRING" id="1677920.LS71_06095"/>